<keyword evidence="3" id="KW-1185">Reference proteome</keyword>
<dbReference type="RefSeq" id="WP_101252666.1">
    <property type="nucleotide sequence ID" value="NZ_PIUM01000031.1"/>
</dbReference>
<dbReference type="GO" id="GO:0016757">
    <property type="term" value="F:glycosyltransferase activity"/>
    <property type="evidence" value="ECO:0007669"/>
    <property type="project" value="InterPro"/>
</dbReference>
<evidence type="ECO:0000313" key="3">
    <source>
        <dbReference type="Proteomes" id="UP000233293"/>
    </source>
</evidence>
<organism evidence="2 3">
    <name type="scientific">Telmatospirillum siberiense</name>
    <dbReference type="NCBI Taxonomy" id="382514"/>
    <lineage>
        <taxon>Bacteria</taxon>
        <taxon>Pseudomonadati</taxon>
        <taxon>Pseudomonadota</taxon>
        <taxon>Alphaproteobacteria</taxon>
        <taxon>Rhodospirillales</taxon>
        <taxon>Rhodospirillaceae</taxon>
        <taxon>Telmatospirillum</taxon>
    </lineage>
</organism>
<dbReference type="Pfam" id="PF01075">
    <property type="entry name" value="Glyco_transf_9"/>
    <property type="match status" value="1"/>
</dbReference>
<name>A0A2N3PQ13_9PROT</name>
<comment type="caution">
    <text evidence="2">The sequence shown here is derived from an EMBL/GenBank/DDBJ whole genome shotgun (WGS) entry which is preliminary data.</text>
</comment>
<dbReference type="PROSITE" id="PS50005">
    <property type="entry name" value="TPR"/>
    <property type="match status" value="3"/>
</dbReference>
<sequence>MQANDADRLFATAIERHQAGDPAGAIPFYQQVVQLCPEAVAPLVNLGFAWQGLGRSDLAIAACDRALLLEPDNAAAWSGRGGACMELGRPDAAIASFVRAILADFSSTEALNNLGRALAVQGRAEEATRILRRAVVLGPDNPQPYNNLGAVLIGAGAVAEGLVACARTLTLDPVNPEGENNLGNALMELDRPEEAMAAFGRALALHPAFPEACTNLSGALIDAGRCPAAALVCARAIALSPDDARSYNNLGNALYGTGALDAAARAFGRALRLAPDDAEIHYNASAVLLKQGRLREGWVEFEWRKRTERSAFRKMPLPGPEWDGGPLAGRTLLLYAEQGLGDVLQFARYAPLIAARAGGGVLLRVYPSLVRLMSGLPGLAGVISTDDPLPPYDCHLPLMSPPYRMGTVLDDIPAPNSYLGADSRATERWRERLDAQPGLKVGIAWAGDPREHQRGAHLMDRRRSLPLSAFDEVVRIPGIRWVSLQKGAAAAQVKAAPFGSALFDPMDEISDFADTAALIAALDLVISVDTSVAHLAGALGRPVWILSRFDGCWRWLESRCDSPWYPSARLYRQPAWGDWPSVLATVASDLERLAARSSLGITLPGNKYSDDALR</sequence>
<dbReference type="SUPFAM" id="SSF48452">
    <property type="entry name" value="TPR-like"/>
    <property type="match status" value="1"/>
</dbReference>
<dbReference type="SUPFAM" id="SSF53756">
    <property type="entry name" value="UDP-Glycosyltransferase/glycogen phosphorylase"/>
    <property type="match status" value="1"/>
</dbReference>
<evidence type="ECO:0000256" key="1">
    <source>
        <dbReference type="PROSITE-ProRule" id="PRU00339"/>
    </source>
</evidence>
<dbReference type="InterPro" id="IPR011990">
    <property type="entry name" value="TPR-like_helical_dom_sf"/>
</dbReference>
<dbReference type="InterPro" id="IPR019734">
    <property type="entry name" value="TPR_rpt"/>
</dbReference>
<dbReference type="OrthoDB" id="9778733at2"/>
<dbReference type="PANTHER" id="PTHR44809:SF1">
    <property type="entry name" value="PROTEIN O-MANNOSYL-TRANSFERASE TMTC1"/>
    <property type="match status" value="1"/>
</dbReference>
<reference evidence="3" key="1">
    <citation type="submission" date="2017-12" db="EMBL/GenBank/DDBJ databases">
        <title>Draft genome sequence of Telmatospirillum siberiense 26-4b1T, an acidotolerant peatland alphaproteobacterium potentially involved in sulfur cycling.</title>
        <authorList>
            <person name="Hausmann B."/>
            <person name="Pjevac P."/>
            <person name="Schreck K."/>
            <person name="Herbold C.W."/>
            <person name="Daims H."/>
            <person name="Wagner M."/>
            <person name="Pester M."/>
            <person name="Loy A."/>
        </authorList>
    </citation>
    <scope>NUCLEOTIDE SEQUENCE [LARGE SCALE GENOMIC DNA]</scope>
    <source>
        <strain evidence="3">26-4b1</strain>
    </source>
</reference>
<dbReference type="EMBL" id="PIUM01000031">
    <property type="protein sequence ID" value="PKU22468.1"/>
    <property type="molecule type" value="Genomic_DNA"/>
</dbReference>
<keyword evidence="1" id="KW-0802">TPR repeat</keyword>
<accession>A0A2N3PQ13</accession>
<feature type="repeat" description="TPR" evidence="1">
    <location>
        <begin position="108"/>
        <end position="141"/>
    </location>
</feature>
<dbReference type="InterPro" id="IPR052943">
    <property type="entry name" value="TMTC_O-mannosyl-trnsfr"/>
</dbReference>
<dbReference type="SMART" id="SM00028">
    <property type="entry name" value="TPR"/>
    <property type="match status" value="8"/>
</dbReference>
<dbReference type="Pfam" id="PF13432">
    <property type="entry name" value="TPR_16"/>
    <property type="match status" value="3"/>
</dbReference>
<dbReference type="Pfam" id="PF14559">
    <property type="entry name" value="TPR_19"/>
    <property type="match status" value="1"/>
</dbReference>
<evidence type="ECO:0000313" key="2">
    <source>
        <dbReference type="EMBL" id="PKU22468.1"/>
    </source>
</evidence>
<protein>
    <submittedName>
        <fullName evidence="2">Sulfotransferase</fullName>
    </submittedName>
</protein>
<gene>
    <name evidence="2" type="ORF">CWS72_21300</name>
</gene>
<dbReference type="PANTHER" id="PTHR44809">
    <property type="match status" value="1"/>
</dbReference>
<dbReference type="Proteomes" id="UP000233293">
    <property type="component" value="Unassembled WGS sequence"/>
</dbReference>
<dbReference type="InterPro" id="IPR002201">
    <property type="entry name" value="Glyco_trans_9"/>
</dbReference>
<feature type="repeat" description="TPR" evidence="1">
    <location>
        <begin position="244"/>
        <end position="277"/>
    </location>
</feature>
<dbReference type="PROSITE" id="PS50293">
    <property type="entry name" value="TPR_REGION"/>
    <property type="match status" value="1"/>
</dbReference>
<dbReference type="Gene3D" id="3.40.50.2000">
    <property type="entry name" value="Glycogen Phosphorylase B"/>
    <property type="match status" value="1"/>
</dbReference>
<dbReference type="AlphaFoldDB" id="A0A2N3PQ13"/>
<feature type="repeat" description="TPR" evidence="1">
    <location>
        <begin position="176"/>
        <end position="209"/>
    </location>
</feature>
<proteinExistence type="predicted"/>
<keyword evidence="2" id="KW-0808">Transferase</keyword>
<dbReference type="Gene3D" id="1.25.40.10">
    <property type="entry name" value="Tetratricopeptide repeat domain"/>
    <property type="match status" value="1"/>
</dbReference>